<dbReference type="Gene3D" id="2.60.120.330">
    <property type="entry name" value="B-lactam Antibiotic, Isopenicillin N Synthase, Chain"/>
    <property type="match status" value="1"/>
</dbReference>
<organism evidence="9 10">
    <name type="scientific">Corynebacterium suedekumii</name>
    <dbReference type="NCBI Taxonomy" id="3049801"/>
    <lineage>
        <taxon>Bacteria</taxon>
        <taxon>Bacillati</taxon>
        <taxon>Actinomycetota</taxon>
        <taxon>Actinomycetes</taxon>
        <taxon>Mycobacteriales</taxon>
        <taxon>Corynebacteriaceae</taxon>
        <taxon>Corynebacterium</taxon>
    </lineage>
</organism>
<dbReference type="InterPro" id="IPR027443">
    <property type="entry name" value="IPNS-like_sf"/>
</dbReference>
<gene>
    <name evidence="9" type="ORF">QP029_08330</name>
</gene>
<keyword evidence="10" id="KW-1185">Reference proteome</keyword>
<evidence type="ECO:0000256" key="2">
    <source>
        <dbReference type="ARBA" id="ARBA00008056"/>
    </source>
</evidence>
<feature type="domain" description="Fe2OG dioxygenase" evidence="8">
    <location>
        <begin position="178"/>
        <end position="280"/>
    </location>
</feature>
<keyword evidence="6" id="KW-0045">Antibiotic biosynthesis</keyword>
<dbReference type="PANTHER" id="PTHR10209:SF885">
    <property type="entry name" value="2OG-FE(II) OXYGENASE FAMILY, PUTATIVE (AFU_ORTHOLOGUE AFUA_2G00750)-RELATED"/>
    <property type="match status" value="1"/>
</dbReference>
<sequence length="343" mass="38141">MSTPDHHQAASLPIISLARLMHGPGRDEEIARLRQVTHEIGFFYLADHGIPDELSAELFDVAKEFFALPQERKEEIAFTDNPHYRGYSRLGEELTQGLTDWREQIDYGADRPALTEGLTEHPWRILEGPNPWPSALPRMKPLINDWQDRLSDVGLALLRAWAESLGQAPDYFDDIFDHPHPMMKLAHYPAPANGEAGQGVGAHHDAGVLTLLLPEEGSTGLQVIHDGEWIDVDAIPGLFVVNIGELLEAATDGYLVSTPHRVLPSAPGTSRFSIPFFLTPNLDARFPRIDLPADLAAQARGLGRDMNDQEIFDISGLNTLKSRLRAHPETTARYHAELAEVWA</sequence>
<evidence type="ECO:0000256" key="7">
    <source>
        <dbReference type="RuleBase" id="RU003682"/>
    </source>
</evidence>
<evidence type="ECO:0000256" key="3">
    <source>
        <dbReference type="ARBA" id="ARBA00022723"/>
    </source>
</evidence>
<evidence type="ECO:0000256" key="6">
    <source>
        <dbReference type="ARBA" id="ARBA00023194"/>
    </source>
</evidence>
<dbReference type="RefSeq" id="WP_284873879.1">
    <property type="nucleotide sequence ID" value="NZ_CP126970.1"/>
</dbReference>
<dbReference type="SUPFAM" id="SSF51197">
    <property type="entry name" value="Clavaminate synthase-like"/>
    <property type="match status" value="1"/>
</dbReference>
<keyword evidence="5 7" id="KW-0408">Iron</keyword>
<name>A0ABY8VIB1_9CORY</name>
<comment type="pathway">
    <text evidence="1">Antibiotic biosynthesis.</text>
</comment>
<evidence type="ECO:0000256" key="1">
    <source>
        <dbReference type="ARBA" id="ARBA00004792"/>
    </source>
</evidence>
<evidence type="ECO:0000259" key="8">
    <source>
        <dbReference type="PROSITE" id="PS51471"/>
    </source>
</evidence>
<dbReference type="EMBL" id="CP126970">
    <property type="protein sequence ID" value="WIM69284.1"/>
    <property type="molecule type" value="Genomic_DNA"/>
</dbReference>
<keyword evidence="3 7" id="KW-0479">Metal-binding</keyword>
<evidence type="ECO:0000313" key="10">
    <source>
        <dbReference type="Proteomes" id="UP001238805"/>
    </source>
</evidence>
<comment type="similarity">
    <text evidence="2 7">Belongs to the iron/ascorbate-dependent oxidoreductase family.</text>
</comment>
<dbReference type="PRINTS" id="PR00682">
    <property type="entry name" value="IPNSYNTHASE"/>
</dbReference>
<evidence type="ECO:0000256" key="4">
    <source>
        <dbReference type="ARBA" id="ARBA00023002"/>
    </source>
</evidence>
<dbReference type="InterPro" id="IPR026992">
    <property type="entry name" value="DIOX_N"/>
</dbReference>
<keyword evidence="4 7" id="KW-0560">Oxidoreductase</keyword>
<reference evidence="9 10" key="1">
    <citation type="submission" date="2023-05" db="EMBL/GenBank/DDBJ databases">
        <title>Corynebacterium suedekumii sp. nov. and Corynebacterium breve sp. nov. isolated from raw cow's milk.</title>
        <authorList>
            <person name="Baer M.K."/>
            <person name="Mehl L."/>
            <person name="Hellmuth R."/>
            <person name="Marke G."/>
            <person name="Lipski A."/>
        </authorList>
    </citation>
    <scope>NUCLEOTIDE SEQUENCE [LARGE SCALE GENOMIC DNA]</scope>
    <source>
        <strain evidence="9 10">LM112</strain>
    </source>
</reference>
<dbReference type="PROSITE" id="PS51471">
    <property type="entry name" value="FE2OG_OXY"/>
    <property type="match status" value="1"/>
</dbReference>
<dbReference type="PANTHER" id="PTHR10209">
    <property type="entry name" value="OXIDOREDUCTASE, 2OG-FE II OXYGENASE FAMILY PROTEIN"/>
    <property type="match status" value="1"/>
</dbReference>
<dbReference type="InterPro" id="IPR005123">
    <property type="entry name" value="Oxoglu/Fe-dep_dioxygenase_dom"/>
</dbReference>
<dbReference type="Pfam" id="PF14226">
    <property type="entry name" value="DIOX_N"/>
    <property type="match status" value="1"/>
</dbReference>
<accession>A0ABY8VIB1</accession>
<dbReference type="Pfam" id="PF03171">
    <property type="entry name" value="2OG-FeII_Oxy"/>
    <property type="match status" value="1"/>
</dbReference>
<evidence type="ECO:0000313" key="9">
    <source>
        <dbReference type="EMBL" id="WIM69284.1"/>
    </source>
</evidence>
<proteinExistence type="inferred from homology"/>
<dbReference type="Proteomes" id="UP001238805">
    <property type="component" value="Chromosome"/>
</dbReference>
<evidence type="ECO:0000256" key="5">
    <source>
        <dbReference type="ARBA" id="ARBA00023004"/>
    </source>
</evidence>
<dbReference type="InterPro" id="IPR044861">
    <property type="entry name" value="IPNS-like_FE2OG_OXY"/>
</dbReference>
<protein>
    <submittedName>
        <fullName evidence="9">2-oxoglutarate and iron-dependent oxygenase domain-containing protein</fullName>
    </submittedName>
</protein>